<accession>A0A1M4MLQ6</accession>
<feature type="region of interest" description="Disordered" evidence="1">
    <location>
        <begin position="1"/>
        <end position="50"/>
    </location>
</feature>
<dbReference type="STRING" id="118126.L21_1755"/>
<organism evidence="2 3">
    <name type="scientific">Methanoculleus chikugoensis</name>
    <dbReference type="NCBI Taxonomy" id="118126"/>
    <lineage>
        <taxon>Archaea</taxon>
        <taxon>Methanobacteriati</taxon>
        <taxon>Methanobacteriota</taxon>
        <taxon>Stenosarchaea group</taxon>
        <taxon>Methanomicrobia</taxon>
        <taxon>Methanomicrobiales</taxon>
        <taxon>Methanomicrobiaceae</taxon>
        <taxon>Methanoculleus</taxon>
    </lineage>
</organism>
<gene>
    <name evidence="2" type="ORF">L21_1755</name>
</gene>
<reference evidence="2 3" key="1">
    <citation type="submission" date="2016-08" db="EMBL/GenBank/DDBJ databases">
        <authorList>
            <person name="Seilhamer J.J."/>
        </authorList>
    </citation>
    <scope>NUCLEOTIDE SEQUENCE [LARGE SCALE GENOMIC DNA]</scope>
    <source>
        <strain evidence="2">L21-II-0</strain>
    </source>
</reference>
<evidence type="ECO:0000313" key="2">
    <source>
        <dbReference type="EMBL" id="SCL75839.1"/>
    </source>
</evidence>
<name>A0A1M4MLQ6_9EURY</name>
<protein>
    <submittedName>
        <fullName evidence="2">Uncharacterized protein</fullName>
    </submittedName>
</protein>
<dbReference type="EMBL" id="FMID01000042">
    <property type="protein sequence ID" value="SCL75839.1"/>
    <property type="molecule type" value="Genomic_DNA"/>
</dbReference>
<proteinExistence type="predicted"/>
<dbReference type="OrthoDB" id="45650at2157"/>
<evidence type="ECO:0000256" key="1">
    <source>
        <dbReference type="SAM" id="MobiDB-lite"/>
    </source>
</evidence>
<dbReference type="RefSeq" id="WP_178377709.1">
    <property type="nucleotide sequence ID" value="NZ_FMID01000042.1"/>
</dbReference>
<dbReference type="AlphaFoldDB" id="A0A1M4MLQ6"/>
<dbReference type="Proteomes" id="UP000184671">
    <property type="component" value="Unassembled WGS sequence"/>
</dbReference>
<sequence>MELEDEPGLSSPRPITMTKEAEGPAAEEDIRRRRGRAGHEIVKFEKDDGA</sequence>
<evidence type="ECO:0000313" key="3">
    <source>
        <dbReference type="Proteomes" id="UP000184671"/>
    </source>
</evidence>
<feature type="compositionally biased region" description="Basic and acidic residues" evidence="1">
    <location>
        <begin position="37"/>
        <end position="50"/>
    </location>
</feature>